<dbReference type="KEGG" id="uli:ETAA1_62610"/>
<gene>
    <name evidence="1" type="ORF">ETAA1_62610</name>
</gene>
<organism evidence="1 2">
    <name type="scientific">Urbifossiella limnaea</name>
    <dbReference type="NCBI Taxonomy" id="2528023"/>
    <lineage>
        <taxon>Bacteria</taxon>
        <taxon>Pseudomonadati</taxon>
        <taxon>Planctomycetota</taxon>
        <taxon>Planctomycetia</taxon>
        <taxon>Gemmatales</taxon>
        <taxon>Gemmataceae</taxon>
        <taxon>Urbifossiella</taxon>
    </lineage>
</organism>
<proteinExistence type="predicted"/>
<keyword evidence="2" id="KW-1185">Reference proteome</keyword>
<evidence type="ECO:0000313" key="2">
    <source>
        <dbReference type="Proteomes" id="UP000319576"/>
    </source>
</evidence>
<protein>
    <submittedName>
        <fullName evidence="1">Uncharacterized protein</fullName>
    </submittedName>
</protein>
<dbReference type="OrthoDB" id="276660at2"/>
<evidence type="ECO:0000313" key="1">
    <source>
        <dbReference type="EMBL" id="QDU24247.1"/>
    </source>
</evidence>
<dbReference type="EMBL" id="CP036273">
    <property type="protein sequence ID" value="QDU24247.1"/>
    <property type="molecule type" value="Genomic_DNA"/>
</dbReference>
<reference evidence="1 2" key="1">
    <citation type="submission" date="2019-02" db="EMBL/GenBank/DDBJ databases">
        <title>Deep-cultivation of Planctomycetes and their phenomic and genomic characterization uncovers novel biology.</title>
        <authorList>
            <person name="Wiegand S."/>
            <person name="Jogler M."/>
            <person name="Boedeker C."/>
            <person name="Pinto D."/>
            <person name="Vollmers J."/>
            <person name="Rivas-Marin E."/>
            <person name="Kohn T."/>
            <person name="Peeters S.H."/>
            <person name="Heuer A."/>
            <person name="Rast P."/>
            <person name="Oberbeckmann S."/>
            <person name="Bunk B."/>
            <person name="Jeske O."/>
            <person name="Meyerdierks A."/>
            <person name="Storesund J.E."/>
            <person name="Kallscheuer N."/>
            <person name="Luecker S."/>
            <person name="Lage O.M."/>
            <person name="Pohl T."/>
            <person name="Merkel B.J."/>
            <person name="Hornburger P."/>
            <person name="Mueller R.-W."/>
            <person name="Bruemmer F."/>
            <person name="Labrenz M."/>
            <person name="Spormann A.M."/>
            <person name="Op den Camp H."/>
            <person name="Overmann J."/>
            <person name="Amann R."/>
            <person name="Jetten M.S.M."/>
            <person name="Mascher T."/>
            <person name="Medema M.H."/>
            <person name="Devos D.P."/>
            <person name="Kaster A.-K."/>
            <person name="Ovreas L."/>
            <person name="Rohde M."/>
            <person name="Galperin M.Y."/>
            <person name="Jogler C."/>
        </authorList>
    </citation>
    <scope>NUCLEOTIDE SEQUENCE [LARGE SCALE GENOMIC DNA]</scope>
    <source>
        <strain evidence="1 2">ETA_A1</strain>
    </source>
</reference>
<sequence>MTDVLAPPTGVALADLILARLLPAKTSLAPTKLRADLSPLFRGPPSADALADAVAELRAAGLVSAKGLRLTDAGRERARAFLGVEALPGKGDWSAVKSRCLLPMALGRDAPTDAKRLAALQLTKALGLPLGPNPTLAAVVEAIACRELGFPELTTLAAVKRAALARAFGADVSLTPKAAEAVVPRVLLNLKGDGVRGAILADWVAAQSARVPRPAAEEPFDLEMFAATVRAVARDCPTGRFGGNKVFISHLWWQLRDEPRFAALGADGFKTKLVDANRAGLLTLSRADLVQLMDPEDVRASETTFLTAVFHFVAVEDAP</sequence>
<dbReference type="AlphaFoldDB" id="A0A517Y3D2"/>
<accession>A0A517Y3D2</accession>
<dbReference type="RefSeq" id="WP_145244417.1">
    <property type="nucleotide sequence ID" value="NZ_CP036273.1"/>
</dbReference>
<dbReference type="Proteomes" id="UP000319576">
    <property type="component" value="Chromosome"/>
</dbReference>
<name>A0A517Y3D2_9BACT</name>